<feature type="region of interest" description="Disordered" evidence="1">
    <location>
        <begin position="30"/>
        <end position="50"/>
    </location>
</feature>
<dbReference type="Proteomes" id="UP001162098">
    <property type="component" value="Segment"/>
</dbReference>
<dbReference type="KEGG" id="vg:80543421"/>
<keyword evidence="3" id="KW-1185">Reference proteome</keyword>
<accession>A0A7S7YEE7</accession>
<evidence type="ECO:0000313" key="2">
    <source>
        <dbReference type="EMBL" id="QPB44225.1"/>
    </source>
</evidence>
<organism evidence="2 3">
    <name type="scientific">Medusavirus stheno T3</name>
    <dbReference type="NCBI Taxonomy" id="3069717"/>
    <lineage>
        <taxon>Viruses</taxon>
        <taxon>Varidnaviria</taxon>
        <taxon>Bamfordvirae</taxon>
        <taxon>Nucleocytoviricota</taxon>
        <taxon>Megaviricetes</taxon>
        <taxon>Mamonoviridae</taxon>
        <taxon>Medusavirus</taxon>
        <taxon>Medusavirus sthenus</taxon>
    </lineage>
</organism>
<name>A0A7S7YEE7_9VIRU</name>
<reference evidence="2 3" key="1">
    <citation type="submission" date="2020-09" db="EMBL/GenBank/DDBJ databases">
        <authorList>
            <person name="Zhang R."/>
            <person name="Garcia K."/>
            <person name="Ogata H."/>
        </authorList>
    </citation>
    <scope>NUCLEOTIDE SEQUENCE [LARGE SCALE GENOMIC DNA]</scope>
    <source>
        <strain evidence="3">stheno</strain>
    </source>
</reference>
<proteinExistence type="predicted"/>
<evidence type="ECO:0000313" key="3">
    <source>
        <dbReference type="Proteomes" id="UP001162098"/>
    </source>
</evidence>
<sequence length="50" mass="5934">MDPEDDDTFTRYGFGVWLLDAVSRFYTGVRLIDKPPPPQPKPWRQRKPDK</sequence>
<evidence type="ECO:0000256" key="1">
    <source>
        <dbReference type="SAM" id="MobiDB-lite"/>
    </source>
</evidence>
<dbReference type="EMBL" id="MW018138">
    <property type="protein sequence ID" value="QPB44225.1"/>
    <property type="molecule type" value="Genomic_DNA"/>
</dbReference>
<protein>
    <submittedName>
        <fullName evidence="2">Uncharacterized protein</fullName>
    </submittedName>
</protein>